<dbReference type="AlphaFoldDB" id="A0A916X0X6"/>
<dbReference type="InterPro" id="IPR008925">
    <property type="entry name" value="aa_tRNA-synth_I_cd-bd_sf"/>
</dbReference>
<dbReference type="Pfam" id="PF01921">
    <property type="entry name" value="tRNA-synt_1f"/>
    <property type="match status" value="1"/>
</dbReference>
<proteinExistence type="inferred from homology"/>
<evidence type="ECO:0000256" key="4">
    <source>
        <dbReference type="ARBA" id="ARBA00022598"/>
    </source>
</evidence>
<organism evidence="11 12">
    <name type="scientific">Roseibium aquae</name>
    <dbReference type="NCBI Taxonomy" id="1323746"/>
    <lineage>
        <taxon>Bacteria</taxon>
        <taxon>Pseudomonadati</taxon>
        <taxon>Pseudomonadota</taxon>
        <taxon>Alphaproteobacteria</taxon>
        <taxon>Hyphomicrobiales</taxon>
        <taxon>Stappiaceae</taxon>
        <taxon>Roseibium</taxon>
    </lineage>
</organism>
<evidence type="ECO:0000313" key="11">
    <source>
        <dbReference type="EMBL" id="GGB51147.1"/>
    </source>
</evidence>
<dbReference type="InterPro" id="IPR014729">
    <property type="entry name" value="Rossmann-like_a/b/a_fold"/>
</dbReference>
<evidence type="ECO:0000256" key="2">
    <source>
        <dbReference type="ARBA" id="ARBA00005594"/>
    </source>
</evidence>
<dbReference type="InterPro" id="IPR020751">
    <property type="entry name" value="aa-tRNA-synth_I_codon-bd_sub2"/>
</dbReference>
<dbReference type="Gene3D" id="1.10.10.350">
    <property type="match status" value="1"/>
</dbReference>
<keyword evidence="7 10" id="KW-0648">Protein biosynthesis</keyword>
<dbReference type="InterPro" id="IPR001412">
    <property type="entry name" value="aa-tRNA-synth_I_CS"/>
</dbReference>
<dbReference type="PROSITE" id="PS00178">
    <property type="entry name" value="AA_TRNA_LIGASE_I"/>
    <property type="match status" value="1"/>
</dbReference>
<dbReference type="SUPFAM" id="SSF48163">
    <property type="entry name" value="An anticodon-binding domain of class I aminoacyl-tRNA synthetases"/>
    <property type="match status" value="1"/>
</dbReference>
<dbReference type="Gene3D" id="3.40.50.620">
    <property type="entry name" value="HUPs"/>
    <property type="match status" value="2"/>
</dbReference>
<protein>
    <recommendedName>
        <fullName evidence="10">Lysine--tRNA ligase</fullName>
        <ecNumber evidence="10">6.1.1.6</ecNumber>
    </recommendedName>
    <alternativeName>
        <fullName evidence="10">Lysyl-tRNA synthetase</fullName>
        <shortName evidence="10">LysRS</shortName>
    </alternativeName>
</protein>
<dbReference type="RefSeq" id="WP_150496703.1">
    <property type="nucleotide sequence ID" value="NZ_BMFA01000007.1"/>
</dbReference>
<feature type="short sequence motif" description="'KMSKS' region" evidence="10">
    <location>
        <begin position="303"/>
        <end position="307"/>
    </location>
</feature>
<keyword evidence="6 10" id="KW-0067">ATP-binding</keyword>
<dbReference type="OrthoDB" id="9803151at2"/>
<sequence>MTDRLLPPLDISPALVEAAQSSKAWPFEEARKLIKRVAKRDPSQPVLFETGYGPSGLPHIGTFGEVARTTMVRTAFRLLTGDKIPTRLLCFSDDMDGMRKIPENVPDRSALEPYLQMPLTVVPNPFGGGHKSFGDHNNAMLCRFLDTFGFDYEFASATEYYKSGKFDAILLRAAERYQKLMDVMLPTLGEERQATYSPFLPISPSSGRVLYVPMKDVNAKEGTITFADEDGTDVTLPVTGGNVKLQWKPDFGARWAALDVDFEMFGKDHGPNMELYDKICKVLGGTPPEHYVYELFLDDKGEKISKSKGNGLTIDEWLTYAPTESLSLYMFQKPRTAKKLYFDVIPKAVDEYFSHLGAFERQDDKGRLSNPVWHIHSGNPPVSNASGVPFSMLLNLVSASNAENKDVLWAFITRYAPGVTADSNPKLDELVGYAIRYFDDFVKPAKSFKTPDDVERGALEDLDAKLAALPEDADGAVIQDAVLDVARGIERYQDPDKKGPDGGPGVSVAWFSALYQLLLGQEKGPRFGSFVALYGIGETRALIAKALSGELTSAA</sequence>
<comment type="similarity">
    <text evidence="2 10">Belongs to the class-I aminoacyl-tRNA synthetase family.</text>
</comment>
<evidence type="ECO:0000256" key="1">
    <source>
        <dbReference type="ARBA" id="ARBA00004496"/>
    </source>
</evidence>
<dbReference type="GO" id="GO:0006430">
    <property type="term" value="P:lysyl-tRNA aminoacylation"/>
    <property type="evidence" value="ECO:0007669"/>
    <property type="project" value="UniProtKB-UniRule"/>
</dbReference>
<dbReference type="Proteomes" id="UP000605148">
    <property type="component" value="Unassembled WGS sequence"/>
</dbReference>
<dbReference type="InterPro" id="IPR002904">
    <property type="entry name" value="Lys-tRNA-ligase"/>
</dbReference>
<comment type="catalytic activity">
    <reaction evidence="9 10">
        <text>tRNA(Lys) + L-lysine + ATP = L-lysyl-tRNA(Lys) + AMP + diphosphate</text>
        <dbReference type="Rhea" id="RHEA:20792"/>
        <dbReference type="Rhea" id="RHEA-COMP:9696"/>
        <dbReference type="Rhea" id="RHEA-COMP:9697"/>
        <dbReference type="ChEBI" id="CHEBI:30616"/>
        <dbReference type="ChEBI" id="CHEBI:32551"/>
        <dbReference type="ChEBI" id="CHEBI:33019"/>
        <dbReference type="ChEBI" id="CHEBI:78442"/>
        <dbReference type="ChEBI" id="CHEBI:78529"/>
        <dbReference type="ChEBI" id="CHEBI:456215"/>
        <dbReference type="EC" id="6.1.1.6"/>
    </reaction>
</comment>
<feature type="binding site" evidence="10">
    <location>
        <position position="306"/>
    </location>
    <ligand>
        <name>ATP</name>
        <dbReference type="ChEBI" id="CHEBI:30616"/>
    </ligand>
</feature>
<comment type="subcellular location">
    <subcellularLocation>
        <location evidence="1 10">Cytoplasm</location>
    </subcellularLocation>
</comment>
<dbReference type="SUPFAM" id="SSF52374">
    <property type="entry name" value="Nucleotidylyl transferase"/>
    <property type="match status" value="1"/>
</dbReference>
<name>A0A916X0X6_9HYPH</name>
<evidence type="ECO:0000256" key="3">
    <source>
        <dbReference type="ARBA" id="ARBA00022490"/>
    </source>
</evidence>
<evidence type="ECO:0000256" key="5">
    <source>
        <dbReference type="ARBA" id="ARBA00022741"/>
    </source>
</evidence>
<reference evidence="11" key="1">
    <citation type="journal article" date="2014" name="Int. J. Syst. Evol. Microbiol.">
        <title>Complete genome sequence of Corynebacterium casei LMG S-19264T (=DSM 44701T), isolated from a smear-ripened cheese.</title>
        <authorList>
            <consortium name="US DOE Joint Genome Institute (JGI-PGF)"/>
            <person name="Walter F."/>
            <person name="Albersmeier A."/>
            <person name="Kalinowski J."/>
            <person name="Ruckert C."/>
        </authorList>
    </citation>
    <scope>NUCLEOTIDE SEQUENCE</scope>
    <source>
        <strain evidence="11">CGMCC 1.12426</strain>
    </source>
</reference>
<feature type="short sequence motif" description="'HIGH' region" evidence="10">
    <location>
        <begin position="54"/>
        <end position="62"/>
    </location>
</feature>
<keyword evidence="3 10" id="KW-0963">Cytoplasm</keyword>
<keyword evidence="4 10" id="KW-0436">Ligase</keyword>
<dbReference type="EC" id="6.1.1.6" evidence="10"/>
<evidence type="ECO:0000256" key="9">
    <source>
        <dbReference type="ARBA" id="ARBA00048573"/>
    </source>
</evidence>
<keyword evidence="5 10" id="KW-0547">Nucleotide-binding</keyword>
<evidence type="ECO:0000256" key="10">
    <source>
        <dbReference type="HAMAP-Rule" id="MF_00177"/>
    </source>
</evidence>
<dbReference type="GO" id="GO:0000049">
    <property type="term" value="F:tRNA binding"/>
    <property type="evidence" value="ECO:0007669"/>
    <property type="project" value="InterPro"/>
</dbReference>
<dbReference type="HAMAP" id="MF_00177">
    <property type="entry name" value="Lys_tRNA_synth_class1"/>
    <property type="match status" value="1"/>
</dbReference>
<evidence type="ECO:0000256" key="7">
    <source>
        <dbReference type="ARBA" id="ARBA00022917"/>
    </source>
</evidence>
<keyword evidence="12" id="KW-1185">Reference proteome</keyword>
<dbReference type="PANTHER" id="PTHR37940:SF1">
    <property type="entry name" value="LYSINE--TRNA LIGASE"/>
    <property type="match status" value="1"/>
</dbReference>
<evidence type="ECO:0000256" key="8">
    <source>
        <dbReference type="ARBA" id="ARBA00023146"/>
    </source>
</evidence>
<dbReference type="GO" id="GO:0005524">
    <property type="term" value="F:ATP binding"/>
    <property type="evidence" value="ECO:0007669"/>
    <property type="project" value="UniProtKB-UniRule"/>
</dbReference>
<gene>
    <name evidence="10 11" type="primary">lysS</name>
    <name evidence="11" type="ORF">GCM10011316_23980</name>
</gene>
<dbReference type="NCBIfam" id="TIGR00467">
    <property type="entry name" value="lysS_arch"/>
    <property type="match status" value="1"/>
</dbReference>
<dbReference type="GO" id="GO:0004824">
    <property type="term" value="F:lysine-tRNA ligase activity"/>
    <property type="evidence" value="ECO:0007669"/>
    <property type="project" value="UniProtKB-UniRule"/>
</dbReference>
<dbReference type="GO" id="GO:0005737">
    <property type="term" value="C:cytoplasm"/>
    <property type="evidence" value="ECO:0007669"/>
    <property type="project" value="UniProtKB-SubCell"/>
</dbReference>
<dbReference type="EMBL" id="BMFA01000007">
    <property type="protein sequence ID" value="GGB51147.1"/>
    <property type="molecule type" value="Genomic_DNA"/>
</dbReference>
<dbReference type="NCBIfam" id="NF001968">
    <property type="entry name" value="PRK00750.1-2"/>
    <property type="match status" value="1"/>
</dbReference>
<accession>A0A916X0X6</accession>
<dbReference type="PANTHER" id="PTHR37940">
    <property type="entry name" value="LYSINE--TRNA LIGASE"/>
    <property type="match status" value="1"/>
</dbReference>
<keyword evidence="8 10" id="KW-0030">Aminoacyl-tRNA synthetase</keyword>
<evidence type="ECO:0000256" key="6">
    <source>
        <dbReference type="ARBA" id="ARBA00022840"/>
    </source>
</evidence>
<comment type="caution">
    <text evidence="11">The sequence shown here is derived from an EMBL/GenBank/DDBJ whole genome shotgun (WGS) entry which is preliminary data.</text>
</comment>
<reference evidence="11" key="2">
    <citation type="submission" date="2020-09" db="EMBL/GenBank/DDBJ databases">
        <authorList>
            <person name="Sun Q."/>
            <person name="Zhou Y."/>
        </authorList>
    </citation>
    <scope>NUCLEOTIDE SEQUENCE</scope>
    <source>
        <strain evidence="11">CGMCC 1.12426</strain>
    </source>
</reference>
<evidence type="ECO:0000313" key="12">
    <source>
        <dbReference type="Proteomes" id="UP000605148"/>
    </source>
</evidence>